<dbReference type="Proteomes" id="UP000095767">
    <property type="component" value="Unassembled WGS sequence"/>
</dbReference>
<feature type="region of interest" description="Disordered" evidence="1">
    <location>
        <begin position="267"/>
        <end position="338"/>
    </location>
</feature>
<proteinExistence type="predicted"/>
<feature type="compositionally biased region" description="Basic and acidic residues" evidence="1">
    <location>
        <begin position="288"/>
        <end position="308"/>
    </location>
</feature>
<protein>
    <submittedName>
        <fullName evidence="2">Uncharacterized protein</fullName>
    </submittedName>
</protein>
<name>A0A1E5WBW3_9POAL</name>
<evidence type="ECO:0000313" key="3">
    <source>
        <dbReference type="Proteomes" id="UP000095767"/>
    </source>
</evidence>
<accession>A0A1E5WBW3</accession>
<comment type="caution">
    <text evidence="2">The sequence shown here is derived from an EMBL/GenBank/DDBJ whole genome shotgun (WGS) entry which is preliminary data.</text>
</comment>
<feature type="non-terminal residue" evidence="2">
    <location>
        <position position="1"/>
    </location>
</feature>
<feature type="compositionally biased region" description="Acidic residues" evidence="1">
    <location>
        <begin position="157"/>
        <end position="167"/>
    </location>
</feature>
<feature type="compositionally biased region" description="Polar residues" evidence="1">
    <location>
        <begin position="319"/>
        <end position="338"/>
    </location>
</feature>
<dbReference type="AlphaFoldDB" id="A0A1E5WBW3"/>
<feature type="compositionally biased region" description="Basic residues" evidence="1">
    <location>
        <begin position="135"/>
        <end position="148"/>
    </location>
</feature>
<reference evidence="2 3" key="1">
    <citation type="submission" date="2016-09" db="EMBL/GenBank/DDBJ databases">
        <title>The draft genome of Dichanthelium oligosanthes: A C3 panicoid grass species.</title>
        <authorList>
            <person name="Studer A.J."/>
            <person name="Schnable J.C."/>
            <person name="Brutnell T.P."/>
        </authorList>
    </citation>
    <scope>NUCLEOTIDE SEQUENCE [LARGE SCALE GENOMIC DNA]</scope>
    <source>
        <strain evidence="3">cv. Kellogg 1175</strain>
        <tissue evidence="2">Leaf</tissue>
    </source>
</reference>
<feature type="region of interest" description="Disordered" evidence="1">
    <location>
        <begin position="102"/>
        <end position="246"/>
    </location>
</feature>
<gene>
    <name evidence="2" type="ORF">BAE44_0004168</name>
</gene>
<evidence type="ECO:0000313" key="2">
    <source>
        <dbReference type="EMBL" id="OEL34814.1"/>
    </source>
</evidence>
<organism evidence="2 3">
    <name type="scientific">Dichanthelium oligosanthes</name>
    <dbReference type="NCBI Taxonomy" id="888268"/>
    <lineage>
        <taxon>Eukaryota</taxon>
        <taxon>Viridiplantae</taxon>
        <taxon>Streptophyta</taxon>
        <taxon>Embryophyta</taxon>
        <taxon>Tracheophyta</taxon>
        <taxon>Spermatophyta</taxon>
        <taxon>Magnoliopsida</taxon>
        <taxon>Liliopsida</taxon>
        <taxon>Poales</taxon>
        <taxon>Poaceae</taxon>
        <taxon>PACMAD clade</taxon>
        <taxon>Panicoideae</taxon>
        <taxon>Panicodae</taxon>
        <taxon>Paniceae</taxon>
        <taxon>Dichantheliinae</taxon>
        <taxon>Dichanthelium</taxon>
    </lineage>
</organism>
<dbReference type="EMBL" id="LWDX02014153">
    <property type="protein sequence ID" value="OEL34814.1"/>
    <property type="molecule type" value="Genomic_DNA"/>
</dbReference>
<keyword evidence="3" id="KW-1185">Reference proteome</keyword>
<dbReference type="OrthoDB" id="10675721at2759"/>
<sequence length="424" mass="44984">EYSTRDLVEEYRVVGCFPIRAGWEVSFWNQPRGSILVPDFMKSFDVQKEAIKPEWAEVLAHFILGVEAPKEWKDNVQRLGGTRTNRVFESFGIKAPLRNATLGRLEKKGKDKKNKTAEGGVAAPVATAKLENMKRGRAPSSKRLRKKSTSPSGGVGDETELGDEGESDGNSRGGPKAPGTVESAAVTGREAAGQESVASPQDPQANIAVAATLEGATVEAHPGETRSSEAPPKLAKADGSSTSPLGSAKVLSAAGKLPFVIEYSDLEPESDEEEDVNATAVSVGKAIVPHDADVDLSPRRPTGEDLHPNPDAPRASADDVSSTENIGTQSESSLSSSAYFVSDRKPDGVAASLGVGPKANLFGGQVCGLQFQSSNRERQMLEEAGSSFFFPIMEAELEAAGIEEALQNSCDLLPPFQNIVSQTF</sequence>
<evidence type="ECO:0000256" key="1">
    <source>
        <dbReference type="SAM" id="MobiDB-lite"/>
    </source>
</evidence>
<feature type="compositionally biased region" description="Acidic residues" evidence="1">
    <location>
        <begin position="267"/>
        <end position="276"/>
    </location>
</feature>